<dbReference type="OrthoDB" id="7503064at2"/>
<gene>
    <name evidence="2" type="primary">brxF</name>
    <name evidence="1" type="ORF">CathTA2_1213</name>
    <name evidence="2" type="ORF">HUR95_08330</name>
</gene>
<dbReference type="InterPro" id="IPR048067">
    <property type="entry name" value="BREX_3_BrxF"/>
</dbReference>
<dbReference type="EMBL" id="AFCE01000118">
    <property type="protein sequence ID" value="EGL83241.1"/>
    <property type="molecule type" value="Genomic_DNA"/>
</dbReference>
<evidence type="ECO:0000313" key="1">
    <source>
        <dbReference type="EMBL" id="EGL83241.1"/>
    </source>
</evidence>
<proteinExistence type="predicted"/>
<dbReference type="EMBL" id="CP082237">
    <property type="protein sequence ID" value="QZT35198.1"/>
    <property type="molecule type" value="Genomic_DNA"/>
</dbReference>
<dbReference type="RefSeq" id="WP_007504071.1">
    <property type="nucleotide sequence ID" value="NZ_AFCE01000118.1"/>
</dbReference>
<organism evidence="1 3">
    <name type="scientific">Caldalkalibacillus thermarum (strain TA2.A1)</name>
    <dbReference type="NCBI Taxonomy" id="986075"/>
    <lineage>
        <taxon>Bacteria</taxon>
        <taxon>Bacillati</taxon>
        <taxon>Bacillota</taxon>
        <taxon>Bacilli</taxon>
        <taxon>Bacillales</taxon>
        <taxon>Bacillaceae</taxon>
        <taxon>Caldalkalibacillus</taxon>
    </lineage>
</organism>
<protein>
    <submittedName>
        <fullName evidence="2">BREX-3 system P-loop-containing protein BrxF</fullName>
    </submittedName>
</protein>
<dbReference type="NCBIfam" id="NF033453">
    <property type="entry name" value="BREX_3_BrxF"/>
    <property type="match status" value="1"/>
</dbReference>
<evidence type="ECO:0000313" key="3">
    <source>
        <dbReference type="Proteomes" id="UP000010716"/>
    </source>
</evidence>
<dbReference type="AlphaFoldDB" id="F5L600"/>
<keyword evidence="4" id="KW-1185">Reference proteome</keyword>
<reference evidence="1 3" key="1">
    <citation type="journal article" date="2011" name="J. Bacteriol.">
        <title>Draft genome sequence of the thermoalkaliphilic Caldalkalibacillus thermarum strain TA2.A1.</title>
        <authorList>
            <person name="Kalamorz F."/>
            <person name="Keis S."/>
            <person name="McMillan D.G."/>
            <person name="Olsson K."/>
            <person name="Stanton J.A."/>
            <person name="Stockwell P."/>
            <person name="Black M.A."/>
            <person name="Klingeman D.M."/>
            <person name="Land M.L."/>
            <person name="Han C.S."/>
            <person name="Martin S.L."/>
            <person name="Becher S.A."/>
            <person name="Peddie C.J."/>
            <person name="Morgan H.W."/>
            <person name="Matthies D."/>
            <person name="Preiss L."/>
            <person name="Meier T."/>
            <person name="Brown S.D."/>
            <person name="Cook G.M."/>
        </authorList>
    </citation>
    <scope>NUCLEOTIDE SEQUENCE [LARGE SCALE GENOMIC DNA]</scope>
    <source>
        <strain evidence="1 3">TA2.A1</strain>
    </source>
</reference>
<dbReference type="KEGG" id="cthu:HUR95_08330"/>
<dbReference type="Proteomes" id="UP000825179">
    <property type="component" value="Chromosome"/>
</dbReference>
<evidence type="ECO:0000313" key="2">
    <source>
        <dbReference type="EMBL" id="QZT35198.1"/>
    </source>
</evidence>
<accession>F5L600</accession>
<name>F5L600_CALTT</name>
<reference evidence="2" key="3">
    <citation type="submission" date="2021-08" db="EMBL/GenBank/DDBJ databases">
        <authorList>
            <person name="de Jong S."/>
            <person name="van den Broek M."/>
            <person name="Merkel A."/>
            <person name="de la Torre Cortes P."/>
            <person name="Kalamorz F."/>
            <person name="Cook G."/>
            <person name="van Loosdrecht M."/>
            <person name="McMillan D."/>
        </authorList>
    </citation>
    <scope>NUCLEOTIDE SEQUENCE</scope>
    <source>
        <strain evidence="2">TA2.A1</strain>
    </source>
</reference>
<sequence>MITADFISREIEQIKGQRYQLLIIPERKVNKPEILGCLKQLNIPILNLSLILAEQLKSVPEQKRPREVSSTLRQVIHRYDTDVICFEKMEYLFDPELKQDPLRLLESLSGNKVLMVLWPGDVQDNTLTYATPEHPEFYQKQGYEQYIMRYIKGECRNEVQRPYSL</sequence>
<dbReference type="Proteomes" id="UP000010716">
    <property type="component" value="Unassembled WGS sequence"/>
</dbReference>
<reference evidence="2 4" key="2">
    <citation type="journal article" date="2020" name="Extremophiles">
        <title>Genomic analysis of Caldalkalibacillus thermarum TA2.A1 reveals aerobic alkaliphilic metabolism and evolutionary hallmarks linking alkaliphilic bacteria and plant life.</title>
        <authorList>
            <person name="de Jong S.I."/>
            <person name="van den Broek M.A."/>
            <person name="Merkel A.Y."/>
            <person name="de la Torre Cortes P."/>
            <person name="Kalamorz F."/>
            <person name="Cook G.M."/>
            <person name="van Loosdrecht M.C.M."/>
            <person name="McMillan D.G.G."/>
        </authorList>
    </citation>
    <scope>NUCLEOTIDE SEQUENCE [LARGE SCALE GENOMIC DNA]</scope>
    <source>
        <strain evidence="2 4">TA2.A1</strain>
    </source>
</reference>
<evidence type="ECO:0000313" key="4">
    <source>
        <dbReference type="Proteomes" id="UP000825179"/>
    </source>
</evidence>
<dbReference type="eggNOG" id="COG0464">
    <property type="taxonomic scope" value="Bacteria"/>
</dbReference>